<proteinExistence type="predicted"/>
<gene>
    <name evidence="8" type="ORF">FSB_LOCUS4526</name>
</gene>
<dbReference type="Gene3D" id="3.30.420.10">
    <property type="entry name" value="Ribonuclease H-like superfamily/Ribonuclease H"/>
    <property type="match status" value="1"/>
</dbReference>
<evidence type="ECO:0000256" key="6">
    <source>
        <dbReference type="ARBA" id="ARBA00022918"/>
    </source>
</evidence>
<dbReference type="GO" id="GO:0003676">
    <property type="term" value="F:nucleic acid binding"/>
    <property type="evidence" value="ECO:0007669"/>
    <property type="project" value="InterPro"/>
</dbReference>
<evidence type="ECO:0000256" key="4">
    <source>
        <dbReference type="ARBA" id="ARBA00022759"/>
    </source>
</evidence>
<dbReference type="EMBL" id="OIVN01000225">
    <property type="protein sequence ID" value="SPC76644.1"/>
    <property type="molecule type" value="Genomic_DNA"/>
</dbReference>
<protein>
    <recommendedName>
        <fullName evidence="7">Reverse transcriptase RNase H-like domain-containing protein</fullName>
    </recommendedName>
</protein>
<dbReference type="Gene3D" id="3.10.20.370">
    <property type="match status" value="1"/>
</dbReference>
<evidence type="ECO:0000259" key="7">
    <source>
        <dbReference type="Pfam" id="PF17917"/>
    </source>
</evidence>
<keyword evidence="4" id="KW-0255">Endonuclease</keyword>
<organism evidence="8">
    <name type="scientific">Fagus sylvatica</name>
    <name type="common">Beechnut</name>
    <dbReference type="NCBI Taxonomy" id="28930"/>
    <lineage>
        <taxon>Eukaryota</taxon>
        <taxon>Viridiplantae</taxon>
        <taxon>Streptophyta</taxon>
        <taxon>Embryophyta</taxon>
        <taxon>Tracheophyta</taxon>
        <taxon>Spermatophyta</taxon>
        <taxon>Magnoliopsida</taxon>
        <taxon>eudicotyledons</taxon>
        <taxon>Gunneridae</taxon>
        <taxon>Pentapetalae</taxon>
        <taxon>rosids</taxon>
        <taxon>fabids</taxon>
        <taxon>Fagales</taxon>
        <taxon>Fagaceae</taxon>
        <taxon>Fagus</taxon>
    </lineage>
</organism>
<dbReference type="InterPro" id="IPR043502">
    <property type="entry name" value="DNA/RNA_pol_sf"/>
</dbReference>
<keyword evidence="6" id="KW-0695">RNA-directed DNA polymerase</keyword>
<dbReference type="GO" id="GO:0004519">
    <property type="term" value="F:endonuclease activity"/>
    <property type="evidence" value="ECO:0007669"/>
    <property type="project" value="UniProtKB-KW"/>
</dbReference>
<keyword evidence="5" id="KW-0378">Hydrolase</keyword>
<dbReference type="InterPro" id="IPR041373">
    <property type="entry name" value="RT_RNaseH"/>
</dbReference>
<sequence>MQHGRVVAYASRQLKQYEKNYPTHDLELAAVVFALKIWRHYLYGERCEIYTDHKSLKYLFTQKELNLRQRRWLELVKDYDCTINYHPGKANVVADALSRKSMSTLAHLITTQVHILQDLESMDIEVRMGTSDALLAQLNLRPTLLERIIGAQGKDHKLVKINEAVKKGERSKFSIRSDGTLLYEHRVCVPNDGELRKEILEEAHCTTYTMHPGSTKDVKIEHQRPSGLLQPLSIPQWKWEQISMDFVSGSWEEHLPLIEFAYNNSFHASIGMAPYEALYGRKCRSPVCWDEVGESRLVGPEIIQITSEKIRLIRERIQTAQSRQKSYADRRRRDLEFTVGDHVILEG</sequence>
<dbReference type="GO" id="GO:0003964">
    <property type="term" value="F:RNA-directed DNA polymerase activity"/>
    <property type="evidence" value="ECO:0007669"/>
    <property type="project" value="UniProtKB-KW"/>
</dbReference>
<dbReference type="Pfam" id="PF17917">
    <property type="entry name" value="RT_RNaseH"/>
    <property type="match status" value="1"/>
</dbReference>
<dbReference type="PANTHER" id="PTHR45835">
    <property type="entry name" value="YALI0A06105P"/>
    <property type="match status" value="1"/>
</dbReference>
<name>A0A2N9EPZ7_FAGSY</name>
<reference evidence="8" key="1">
    <citation type="submission" date="2018-02" db="EMBL/GenBank/DDBJ databases">
        <authorList>
            <person name="Cohen D.B."/>
            <person name="Kent A.D."/>
        </authorList>
    </citation>
    <scope>NUCLEOTIDE SEQUENCE</scope>
</reference>
<dbReference type="SUPFAM" id="SSF56672">
    <property type="entry name" value="DNA/RNA polymerases"/>
    <property type="match status" value="1"/>
</dbReference>
<evidence type="ECO:0000256" key="3">
    <source>
        <dbReference type="ARBA" id="ARBA00022722"/>
    </source>
</evidence>
<dbReference type="InterPro" id="IPR012337">
    <property type="entry name" value="RNaseH-like_sf"/>
</dbReference>
<evidence type="ECO:0000256" key="5">
    <source>
        <dbReference type="ARBA" id="ARBA00022801"/>
    </source>
</evidence>
<feature type="domain" description="Reverse transcriptase RNase H-like" evidence="7">
    <location>
        <begin position="5"/>
        <end position="79"/>
    </location>
</feature>
<keyword evidence="3" id="KW-0540">Nuclease</keyword>
<keyword evidence="1" id="KW-0808">Transferase</keyword>
<dbReference type="AlphaFoldDB" id="A0A2N9EPZ7"/>
<accession>A0A2N9EPZ7</accession>
<dbReference type="SUPFAM" id="SSF53098">
    <property type="entry name" value="Ribonuclease H-like"/>
    <property type="match status" value="1"/>
</dbReference>
<keyword evidence="2" id="KW-0548">Nucleotidyltransferase</keyword>
<dbReference type="InterPro" id="IPR036397">
    <property type="entry name" value="RNaseH_sf"/>
</dbReference>
<dbReference type="GO" id="GO:0016787">
    <property type="term" value="F:hydrolase activity"/>
    <property type="evidence" value="ECO:0007669"/>
    <property type="project" value="UniProtKB-KW"/>
</dbReference>
<evidence type="ECO:0000256" key="1">
    <source>
        <dbReference type="ARBA" id="ARBA00022679"/>
    </source>
</evidence>
<evidence type="ECO:0000313" key="8">
    <source>
        <dbReference type="EMBL" id="SPC76644.1"/>
    </source>
</evidence>
<dbReference type="PANTHER" id="PTHR45835:SF99">
    <property type="entry name" value="CHROMO DOMAIN-CONTAINING PROTEIN-RELATED"/>
    <property type="match status" value="1"/>
</dbReference>
<dbReference type="CDD" id="cd09274">
    <property type="entry name" value="RNase_HI_RT_Ty3"/>
    <property type="match status" value="1"/>
</dbReference>
<evidence type="ECO:0000256" key="2">
    <source>
        <dbReference type="ARBA" id="ARBA00022695"/>
    </source>
</evidence>